<sequence>MDEVENFAWKQSSKKVPSQAMRVVRTIGQAFEVCHKVAQEQMQEKHPEETESVTNVKGKGKSARS</sequence>
<reference evidence="2 3" key="2">
    <citation type="submission" date="2018-11" db="EMBL/GenBank/DDBJ databases">
        <authorList>
            <consortium name="Pathogen Informatics"/>
        </authorList>
    </citation>
    <scope>NUCLEOTIDE SEQUENCE [LARGE SCALE GENOMIC DNA]</scope>
</reference>
<dbReference type="EMBL" id="UYRT01015007">
    <property type="protein sequence ID" value="VDK54619.1"/>
    <property type="molecule type" value="Genomic_DNA"/>
</dbReference>
<keyword evidence="3" id="KW-1185">Reference proteome</keyword>
<reference evidence="4" key="1">
    <citation type="submission" date="2016-06" db="UniProtKB">
        <authorList>
            <consortium name="WormBaseParasite"/>
        </authorList>
    </citation>
    <scope>IDENTIFICATION</scope>
</reference>
<gene>
    <name evidence="2" type="ORF">GPUH_LOCUS6411</name>
</gene>
<evidence type="ECO:0000313" key="4">
    <source>
        <dbReference type="WBParaSite" id="GPUH_0000642101-mRNA-1"/>
    </source>
</evidence>
<dbReference type="WBParaSite" id="GPUH_0000642101-mRNA-1">
    <property type="protein sequence ID" value="GPUH_0000642101-mRNA-1"/>
    <property type="gene ID" value="GPUH_0000642101"/>
</dbReference>
<organism evidence="4">
    <name type="scientific">Gongylonema pulchrum</name>
    <dbReference type="NCBI Taxonomy" id="637853"/>
    <lineage>
        <taxon>Eukaryota</taxon>
        <taxon>Metazoa</taxon>
        <taxon>Ecdysozoa</taxon>
        <taxon>Nematoda</taxon>
        <taxon>Chromadorea</taxon>
        <taxon>Rhabditida</taxon>
        <taxon>Spirurina</taxon>
        <taxon>Spiruromorpha</taxon>
        <taxon>Spiruroidea</taxon>
        <taxon>Gongylonematidae</taxon>
        <taxon>Gongylonema</taxon>
    </lineage>
</organism>
<proteinExistence type="predicted"/>
<evidence type="ECO:0000313" key="2">
    <source>
        <dbReference type="EMBL" id="VDK54619.1"/>
    </source>
</evidence>
<accession>A0A183DCH1</accession>
<name>A0A183DCH1_9BILA</name>
<dbReference type="Gene3D" id="2.30.29.30">
    <property type="entry name" value="Pleckstrin-homology domain (PH domain)/Phosphotyrosine-binding domain (PTB)"/>
    <property type="match status" value="1"/>
</dbReference>
<dbReference type="AlphaFoldDB" id="A0A183DCH1"/>
<dbReference type="InterPro" id="IPR011993">
    <property type="entry name" value="PH-like_dom_sf"/>
</dbReference>
<dbReference type="Proteomes" id="UP000271098">
    <property type="component" value="Unassembled WGS sequence"/>
</dbReference>
<evidence type="ECO:0000313" key="3">
    <source>
        <dbReference type="Proteomes" id="UP000271098"/>
    </source>
</evidence>
<feature type="region of interest" description="Disordered" evidence="1">
    <location>
        <begin position="41"/>
        <end position="65"/>
    </location>
</feature>
<evidence type="ECO:0000256" key="1">
    <source>
        <dbReference type="SAM" id="MobiDB-lite"/>
    </source>
</evidence>
<protein>
    <submittedName>
        <fullName evidence="4">Ovule protein</fullName>
    </submittedName>
</protein>
<dbReference type="OrthoDB" id="5827579at2759"/>